<evidence type="ECO:0000313" key="4">
    <source>
        <dbReference type="EMBL" id="OUS42919.1"/>
    </source>
</evidence>
<feature type="compositionally biased region" description="Low complexity" evidence="2">
    <location>
        <begin position="140"/>
        <end position="154"/>
    </location>
</feature>
<name>A0A1Y5I037_OSTTA</name>
<organism evidence="4">
    <name type="scientific">Ostreococcus tauri</name>
    <name type="common">Marine green alga</name>
    <dbReference type="NCBI Taxonomy" id="70448"/>
    <lineage>
        <taxon>Eukaryota</taxon>
        <taxon>Viridiplantae</taxon>
        <taxon>Chlorophyta</taxon>
        <taxon>Mamiellophyceae</taxon>
        <taxon>Mamiellales</taxon>
        <taxon>Bathycoccaceae</taxon>
        <taxon>Ostreococcus</taxon>
    </lineage>
</organism>
<dbReference type="AlphaFoldDB" id="A0A1Y5I037"/>
<feature type="region of interest" description="Disordered" evidence="2">
    <location>
        <begin position="292"/>
        <end position="314"/>
    </location>
</feature>
<feature type="compositionally biased region" description="Basic and acidic residues" evidence="2">
    <location>
        <begin position="225"/>
        <end position="235"/>
    </location>
</feature>
<dbReference type="Pfam" id="PF09962">
    <property type="entry name" value="DUF2196"/>
    <property type="match status" value="1"/>
</dbReference>
<dbReference type="EMBL" id="KZ155838">
    <property type="protein sequence ID" value="OUS42919.1"/>
    <property type="molecule type" value="Genomic_DNA"/>
</dbReference>
<dbReference type="Proteomes" id="UP000195557">
    <property type="component" value="Unassembled WGS sequence"/>
</dbReference>
<dbReference type="SMART" id="SM00360">
    <property type="entry name" value="RRM"/>
    <property type="match status" value="1"/>
</dbReference>
<dbReference type="Gene3D" id="3.30.70.330">
    <property type="match status" value="1"/>
</dbReference>
<feature type="region of interest" description="Disordered" evidence="2">
    <location>
        <begin position="225"/>
        <end position="264"/>
    </location>
</feature>
<evidence type="ECO:0000259" key="3">
    <source>
        <dbReference type="PROSITE" id="PS50102"/>
    </source>
</evidence>
<evidence type="ECO:0000256" key="2">
    <source>
        <dbReference type="SAM" id="MobiDB-lite"/>
    </source>
</evidence>
<feature type="domain" description="RRM" evidence="3">
    <location>
        <begin position="155"/>
        <end position="231"/>
    </location>
</feature>
<dbReference type="CDD" id="cd00590">
    <property type="entry name" value="RRM_SF"/>
    <property type="match status" value="1"/>
</dbReference>
<accession>A0A1Y5I037</accession>
<reference evidence="4" key="1">
    <citation type="submission" date="2017-04" db="EMBL/GenBank/DDBJ databases">
        <title>Population genomics of picophytoplankton unveils novel chromosome hypervariability.</title>
        <authorList>
            <consortium name="DOE Joint Genome Institute"/>
            <person name="Blanc-Mathieu R."/>
            <person name="Krasovec M."/>
            <person name="Hebrard M."/>
            <person name="Yau S."/>
            <person name="Desgranges E."/>
            <person name="Martin J."/>
            <person name="Schackwitz W."/>
            <person name="Kuo A."/>
            <person name="Salin G."/>
            <person name="Donnadieu C."/>
            <person name="Desdevises Y."/>
            <person name="Sanchez-Ferandin S."/>
            <person name="Moreau H."/>
            <person name="Rivals E."/>
            <person name="Grigoriev I.V."/>
            <person name="Grimsley N."/>
            <person name="Eyre-Walker A."/>
            <person name="Piganeau G."/>
        </authorList>
    </citation>
    <scope>NUCLEOTIDE SEQUENCE [LARGE SCALE GENOMIC DNA]</scope>
    <source>
        <strain evidence="4">RCC 1115</strain>
    </source>
</reference>
<sequence>MRARTSLSSQACARRVVQRRRRCIRRLTGRHDAIADDDDARTGRRRDALALGDVVEIKVVGTAAVNGATVTGAIADFVTNASFHADGIKVRLECGAIGRVSRRADAPAAARASDENSVEVEDEVEEEEEEDESSAESIERVASSSGTSGAGRAVRTAHVSGVSKSADASTAKSLADGLKGVKRVRLPTRAGAHMGYMFIECDDADALRGVVEALNGVEFEGKRLNVEPAKEDPRPKEKKKTTATASKQKPQKPKKTRSELEAENKERRILEARAQMEADALLELERAKRRRERELERKERELQSQRELEMERERRAKAVLERRAAASKARAERARAQTEAREARAAAAAALGDIRLDASWRARVDELRASLDRLRVDADAHVE</sequence>
<proteinExistence type="predicted"/>
<dbReference type="SUPFAM" id="SSF54928">
    <property type="entry name" value="RNA-binding domain, RBD"/>
    <property type="match status" value="1"/>
</dbReference>
<dbReference type="InterPro" id="IPR012677">
    <property type="entry name" value="Nucleotide-bd_a/b_plait_sf"/>
</dbReference>
<evidence type="ECO:0000256" key="1">
    <source>
        <dbReference type="PROSITE-ProRule" id="PRU00176"/>
    </source>
</evidence>
<protein>
    <recommendedName>
        <fullName evidence="3">RRM domain-containing protein</fullName>
    </recommendedName>
</protein>
<dbReference type="GO" id="GO:0003723">
    <property type="term" value="F:RNA binding"/>
    <property type="evidence" value="ECO:0007669"/>
    <property type="project" value="UniProtKB-UniRule"/>
</dbReference>
<feature type="compositionally biased region" description="Polar residues" evidence="2">
    <location>
        <begin position="162"/>
        <end position="172"/>
    </location>
</feature>
<dbReference type="InterPro" id="IPR000504">
    <property type="entry name" value="RRM_dom"/>
</dbReference>
<dbReference type="InterPro" id="IPR035979">
    <property type="entry name" value="RBD_domain_sf"/>
</dbReference>
<feature type="compositionally biased region" description="Acidic residues" evidence="2">
    <location>
        <begin position="116"/>
        <end position="134"/>
    </location>
</feature>
<dbReference type="InterPro" id="IPR019240">
    <property type="entry name" value="DUF2196"/>
</dbReference>
<dbReference type="PROSITE" id="PS50102">
    <property type="entry name" value="RRM"/>
    <property type="match status" value="1"/>
</dbReference>
<keyword evidence="1" id="KW-0694">RNA-binding</keyword>
<gene>
    <name evidence="4" type="ORF">BE221DRAFT_187670</name>
</gene>
<feature type="region of interest" description="Disordered" evidence="2">
    <location>
        <begin position="104"/>
        <end position="172"/>
    </location>
</feature>